<dbReference type="EMBL" id="KQ257454">
    <property type="protein sequence ID" value="KND01580.1"/>
    <property type="molecule type" value="Genomic_DNA"/>
</dbReference>
<proteinExistence type="inferred from homology"/>
<evidence type="ECO:0000256" key="1">
    <source>
        <dbReference type="ARBA" id="ARBA00034127"/>
    </source>
</evidence>
<gene>
    <name evidence="3" type="ORF">SPPG_03378</name>
</gene>
<feature type="compositionally biased region" description="Basic residues" evidence="2">
    <location>
        <begin position="1"/>
        <end position="11"/>
    </location>
</feature>
<evidence type="ECO:0000313" key="3">
    <source>
        <dbReference type="EMBL" id="KND01580.1"/>
    </source>
</evidence>
<dbReference type="Proteomes" id="UP000053201">
    <property type="component" value="Unassembled WGS sequence"/>
</dbReference>
<keyword evidence="4" id="KW-1185">Reference proteome</keyword>
<evidence type="ECO:0000256" key="2">
    <source>
        <dbReference type="SAM" id="MobiDB-lite"/>
    </source>
</evidence>
<organism evidence="3 4">
    <name type="scientific">Spizellomyces punctatus (strain DAOM BR117)</name>
    <dbReference type="NCBI Taxonomy" id="645134"/>
    <lineage>
        <taxon>Eukaryota</taxon>
        <taxon>Fungi</taxon>
        <taxon>Fungi incertae sedis</taxon>
        <taxon>Chytridiomycota</taxon>
        <taxon>Chytridiomycota incertae sedis</taxon>
        <taxon>Chytridiomycetes</taxon>
        <taxon>Spizellomycetales</taxon>
        <taxon>Spizellomycetaceae</taxon>
        <taxon>Spizellomyces</taxon>
    </lineage>
</organism>
<dbReference type="GO" id="GO:0005634">
    <property type="term" value="C:nucleus"/>
    <property type="evidence" value="ECO:0007669"/>
    <property type="project" value="TreeGrafter"/>
</dbReference>
<sequence>MPNNKKLKLSKIKASDKAHPYSRKAVQMRRAINRQDKLVKQKSASDEKKTRTVERMLWFKYALPEDISIATNELVHDIIEQYIARNEEEIAEIRGKLRQGRPRPSRLDLLENLKSKDEQEYINGIEIPVLTDAKNVTILRSWEGDYNGLGRIKVVVVRRPVSTTDPVKGAPTEGAHVADSISSITGMQVDE</sequence>
<dbReference type="Gene3D" id="1.20.1440.170">
    <property type="entry name" value="Translation machinery-associated protein 16-like"/>
    <property type="match status" value="1"/>
</dbReference>
<dbReference type="VEuPathDB" id="FungiDB:SPPG_03378"/>
<comment type="similarity">
    <text evidence="1">Belongs to the TMA16 family.</text>
</comment>
<dbReference type="PANTHER" id="PTHR13349">
    <property type="entry name" value="TRANSLATION MACHINERY-ASSOCIATED PROTEIN 16"/>
    <property type="match status" value="1"/>
</dbReference>
<dbReference type="OMA" id="FWMPDLS"/>
<dbReference type="GeneID" id="27686900"/>
<dbReference type="InterPro" id="IPR038356">
    <property type="entry name" value="Tma16_sf"/>
</dbReference>
<reference evidence="3 4" key="1">
    <citation type="submission" date="2009-08" db="EMBL/GenBank/DDBJ databases">
        <title>The Genome Sequence of Spizellomyces punctatus strain DAOM BR117.</title>
        <authorList>
            <consortium name="The Broad Institute Genome Sequencing Platform"/>
            <person name="Russ C."/>
            <person name="Cuomo C."/>
            <person name="Shea T."/>
            <person name="Young S.K."/>
            <person name="Zeng Q."/>
            <person name="Koehrsen M."/>
            <person name="Haas B."/>
            <person name="Borodovsky M."/>
            <person name="Guigo R."/>
            <person name="Alvarado L."/>
            <person name="Berlin A."/>
            <person name="Bochicchio J."/>
            <person name="Borenstein D."/>
            <person name="Chapman S."/>
            <person name="Chen Z."/>
            <person name="Engels R."/>
            <person name="Freedman E."/>
            <person name="Gellesch M."/>
            <person name="Goldberg J."/>
            <person name="Griggs A."/>
            <person name="Gujja S."/>
            <person name="Heiman D."/>
            <person name="Hepburn T."/>
            <person name="Howarth C."/>
            <person name="Jen D."/>
            <person name="Larson L."/>
            <person name="Lewis B."/>
            <person name="Mehta T."/>
            <person name="Park D."/>
            <person name="Pearson M."/>
            <person name="Roberts A."/>
            <person name="Saif S."/>
            <person name="Shenoy N."/>
            <person name="Sisk P."/>
            <person name="Stolte C."/>
            <person name="Sykes S."/>
            <person name="Thomson T."/>
            <person name="Walk T."/>
            <person name="White J."/>
            <person name="Yandava C."/>
            <person name="Burger G."/>
            <person name="Gray M.W."/>
            <person name="Holland P.W.H."/>
            <person name="King N."/>
            <person name="Lang F.B.F."/>
            <person name="Roger A.J."/>
            <person name="Ruiz-Trillo I."/>
            <person name="Lander E."/>
            <person name="Nusbaum C."/>
        </authorList>
    </citation>
    <scope>NUCLEOTIDE SEQUENCE [LARGE SCALE GENOMIC DNA]</scope>
    <source>
        <strain evidence="3 4">DAOM BR117</strain>
    </source>
</reference>
<dbReference type="OrthoDB" id="270284at2759"/>
<dbReference type="AlphaFoldDB" id="A0A0L0HL24"/>
<dbReference type="InParanoid" id="A0A0L0HL24"/>
<evidence type="ECO:0000313" key="4">
    <source>
        <dbReference type="Proteomes" id="UP000053201"/>
    </source>
</evidence>
<dbReference type="Pfam" id="PF11176">
    <property type="entry name" value="Tma16"/>
    <property type="match status" value="1"/>
</dbReference>
<dbReference type="STRING" id="645134.A0A0L0HL24"/>
<dbReference type="RefSeq" id="XP_016609619.1">
    <property type="nucleotide sequence ID" value="XM_016751648.1"/>
</dbReference>
<feature type="region of interest" description="Disordered" evidence="2">
    <location>
        <begin position="1"/>
        <end position="24"/>
    </location>
</feature>
<accession>A0A0L0HL24</accession>
<dbReference type="InterPro" id="IPR021346">
    <property type="entry name" value="Tma16"/>
</dbReference>
<name>A0A0L0HL24_SPIPD</name>
<dbReference type="PANTHER" id="PTHR13349:SF2">
    <property type="entry name" value="TRANSLATION MACHINERY-ASSOCIATED PROTEIN 16"/>
    <property type="match status" value="1"/>
</dbReference>
<dbReference type="eggNOG" id="ENOG502RY79">
    <property type="taxonomic scope" value="Eukaryota"/>
</dbReference>
<evidence type="ECO:0008006" key="5">
    <source>
        <dbReference type="Google" id="ProtNLM"/>
    </source>
</evidence>
<protein>
    <recommendedName>
        <fullName evidence="5">Translation machinery-associated protein 16</fullName>
    </recommendedName>
</protein>